<evidence type="ECO:0000259" key="1">
    <source>
        <dbReference type="PROSITE" id="PS50181"/>
    </source>
</evidence>
<proteinExistence type="predicted"/>
<dbReference type="Proteomes" id="UP000237000">
    <property type="component" value="Unassembled WGS sequence"/>
</dbReference>
<dbReference type="PANTHER" id="PTHR31900:SF27">
    <property type="entry name" value="FBD DOMAIN-CONTAINING PROTEIN"/>
    <property type="match status" value="1"/>
</dbReference>
<comment type="caution">
    <text evidence="2">The sequence shown here is derived from an EMBL/GenBank/DDBJ whole genome shotgun (WGS) entry which is preliminary data.</text>
</comment>
<dbReference type="AlphaFoldDB" id="A0A2P5E6D6"/>
<dbReference type="EMBL" id="JXTC01000226">
    <property type="protein sequence ID" value="PON81050.1"/>
    <property type="molecule type" value="Genomic_DNA"/>
</dbReference>
<feature type="domain" description="F-box" evidence="1">
    <location>
        <begin position="10"/>
        <end position="46"/>
    </location>
</feature>
<gene>
    <name evidence="2" type="ORF">TorRG33x02_231680</name>
</gene>
<organism evidence="2 3">
    <name type="scientific">Trema orientale</name>
    <name type="common">Charcoal tree</name>
    <name type="synonym">Celtis orientalis</name>
    <dbReference type="NCBI Taxonomy" id="63057"/>
    <lineage>
        <taxon>Eukaryota</taxon>
        <taxon>Viridiplantae</taxon>
        <taxon>Streptophyta</taxon>
        <taxon>Embryophyta</taxon>
        <taxon>Tracheophyta</taxon>
        <taxon>Spermatophyta</taxon>
        <taxon>Magnoliopsida</taxon>
        <taxon>eudicotyledons</taxon>
        <taxon>Gunneridae</taxon>
        <taxon>Pentapetalae</taxon>
        <taxon>rosids</taxon>
        <taxon>fabids</taxon>
        <taxon>Rosales</taxon>
        <taxon>Cannabaceae</taxon>
        <taxon>Trema</taxon>
    </lineage>
</organism>
<dbReference type="Pfam" id="PF08387">
    <property type="entry name" value="FBD"/>
    <property type="match status" value="1"/>
</dbReference>
<keyword evidence="3" id="KW-1185">Reference proteome</keyword>
<dbReference type="PANTHER" id="PTHR31900">
    <property type="entry name" value="F-BOX/RNI SUPERFAMILY PROTEIN-RELATED"/>
    <property type="match status" value="1"/>
</dbReference>
<dbReference type="InterPro" id="IPR055411">
    <property type="entry name" value="LRR_FXL15/At3g58940/PEG3-like"/>
</dbReference>
<sequence length="480" mass="54767">MSKSPKTNSIDRFTSLPEHVGHEILKFLSMEAISKLSVVSRRCRQLCISRPYLSVKISGHLDAIERTTLMHYFDRLWLLRGGMSIQRLYIYWCLESCSRKTKGEEERRILSWVHNAIVCNVKDLNLFLILDSGSEFDLRPSLLNSLSLESLDVYIGNGIIKFPSYSSIGSFCSLKSLTLYSVRFDESFCHWVSAGCKFLEKLILERILETKSIVINSSSLQELRMSTMDYELCHLQVSAPVLVQMSLWWEFNSPNNRTLLLYTPRLRLFALKGNILDFPLSEDLACLNSFGSIFCPSFASTLPMPRLIRLRCDDVSLISSLDLAAYDLLAGLSEKGRVPSLFTSGLSLHILTTGVRYRLILLVESLFKGCSTPYRYLYIWKKVLPSHIEATEREDRESTKYCDAQNGTTFVQNLKFVTVELISDYRGRKDLALTKYLLENAKYLQKMTILYAPPLESDVIGEIRAHEKASADVTVAFQPI</sequence>
<dbReference type="Pfam" id="PF24758">
    <property type="entry name" value="LRR_At5g56370"/>
    <property type="match status" value="1"/>
</dbReference>
<dbReference type="OrthoDB" id="594804at2759"/>
<protein>
    <submittedName>
        <fullName evidence="2">F-box domain containing protein</fullName>
    </submittedName>
</protein>
<evidence type="ECO:0000313" key="2">
    <source>
        <dbReference type="EMBL" id="PON81050.1"/>
    </source>
</evidence>
<evidence type="ECO:0000313" key="3">
    <source>
        <dbReference type="Proteomes" id="UP000237000"/>
    </source>
</evidence>
<dbReference type="SMART" id="SM00579">
    <property type="entry name" value="FBD"/>
    <property type="match status" value="1"/>
</dbReference>
<dbReference type="InterPro" id="IPR006566">
    <property type="entry name" value="FBD"/>
</dbReference>
<name>A0A2P5E6D6_TREOI</name>
<dbReference type="STRING" id="63057.A0A2P5E6D6"/>
<dbReference type="PROSITE" id="PS50181">
    <property type="entry name" value="FBOX"/>
    <property type="match status" value="1"/>
</dbReference>
<dbReference type="SUPFAM" id="SSF81383">
    <property type="entry name" value="F-box domain"/>
    <property type="match status" value="1"/>
</dbReference>
<dbReference type="InterPro" id="IPR001810">
    <property type="entry name" value="F-box_dom"/>
</dbReference>
<reference evidence="3" key="1">
    <citation type="submission" date="2016-06" db="EMBL/GenBank/DDBJ databases">
        <title>Parallel loss of symbiosis genes in relatives of nitrogen-fixing non-legume Parasponia.</title>
        <authorList>
            <person name="Van Velzen R."/>
            <person name="Holmer R."/>
            <person name="Bu F."/>
            <person name="Rutten L."/>
            <person name="Van Zeijl A."/>
            <person name="Liu W."/>
            <person name="Santuari L."/>
            <person name="Cao Q."/>
            <person name="Sharma T."/>
            <person name="Shen D."/>
            <person name="Roswanjaya Y."/>
            <person name="Wardhani T."/>
            <person name="Kalhor M.S."/>
            <person name="Jansen J."/>
            <person name="Van den Hoogen J."/>
            <person name="Gungor B."/>
            <person name="Hartog M."/>
            <person name="Hontelez J."/>
            <person name="Verver J."/>
            <person name="Yang W.-C."/>
            <person name="Schijlen E."/>
            <person name="Repin R."/>
            <person name="Schilthuizen M."/>
            <person name="Schranz E."/>
            <person name="Heidstra R."/>
            <person name="Miyata K."/>
            <person name="Fedorova E."/>
            <person name="Kohlen W."/>
            <person name="Bisseling T."/>
            <person name="Smit S."/>
            <person name="Geurts R."/>
        </authorList>
    </citation>
    <scope>NUCLEOTIDE SEQUENCE [LARGE SCALE GENOMIC DNA]</scope>
    <source>
        <strain evidence="3">cv. RG33-2</strain>
    </source>
</reference>
<dbReference type="InterPro" id="IPR050232">
    <property type="entry name" value="FBL13/AtMIF1-like"/>
</dbReference>
<dbReference type="Pfam" id="PF00646">
    <property type="entry name" value="F-box"/>
    <property type="match status" value="1"/>
</dbReference>
<dbReference type="InterPro" id="IPR036047">
    <property type="entry name" value="F-box-like_dom_sf"/>
</dbReference>
<dbReference type="InParanoid" id="A0A2P5E6D6"/>
<accession>A0A2P5E6D6</accession>